<dbReference type="Pfam" id="PF08352">
    <property type="entry name" value="oligo_HPY"/>
    <property type="match status" value="1"/>
</dbReference>
<dbReference type="InterPro" id="IPR013563">
    <property type="entry name" value="Oligopep_ABC_C"/>
</dbReference>
<keyword evidence="9" id="KW-0472">Membrane</keyword>
<dbReference type="RefSeq" id="WP_207046589.1">
    <property type="nucleotide sequence ID" value="NZ_JAFLNC010000004.1"/>
</dbReference>
<keyword evidence="12" id="KW-1185">Reference proteome</keyword>
<sequence length="336" mass="36793">MTDAPVLEIRDYRLNFNTFDGVYHALDGVNLAVGKGQSLGIVGETGCGKSVTVRNVLGLLPSPPAEVVSGEILYNGKDMLKVTPAEMQKIRGIEIAMIFQDPMTYLNPVFTIGTQMVDVILAHQKALDKSVRKNKKQARAHAIEMLRKVHLPNPESQIDRYPHELSGGMRQRVLIAMALSGSPKLLIADEPTTALDVTIQAQILDLIAELVEDMGLSVIIITHDLGVVAKVCDNVAVMYAGQVVEYGTIEEVFGKPKHPYTEGLLKSIPHPGKPPEELYGIPGFLPNLLTPPIGCRFQDRCPKAMEICGTPPKNRNNAAHDRTVLCHLYEEGFEDA</sequence>
<comment type="similarity">
    <text evidence="2">Belongs to the ABC transporter superfamily.</text>
</comment>
<dbReference type="EMBL" id="JAFLNC010000004">
    <property type="protein sequence ID" value="MBO0334605.1"/>
    <property type="molecule type" value="Genomic_DNA"/>
</dbReference>
<keyword evidence="4" id="KW-1003">Cell membrane</keyword>
<keyword evidence="8" id="KW-1278">Translocase</keyword>
<evidence type="ECO:0000256" key="9">
    <source>
        <dbReference type="ARBA" id="ARBA00023136"/>
    </source>
</evidence>
<dbReference type="Proteomes" id="UP000664761">
    <property type="component" value="Unassembled WGS sequence"/>
</dbReference>
<comment type="subcellular location">
    <subcellularLocation>
        <location evidence="1">Cell inner membrane</location>
        <topology evidence="1">Peripheral membrane protein</topology>
    </subcellularLocation>
</comment>
<organism evidence="11 12">
    <name type="scientific">Sneathiella sedimenti</name>
    <dbReference type="NCBI Taxonomy" id="2816034"/>
    <lineage>
        <taxon>Bacteria</taxon>
        <taxon>Pseudomonadati</taxon>
        <taxon>Pseudomonadota</taxon>
        <taxon>Alphaproteobacteria</taxon>
        <taxon>Sneathiellales</taxon>
        <taxon>Sneathiellaceae</taxon>
        <taxon>Sneathiella</taxon>
    </lineage>
</organism>
<dbReference type="InterPro" id="IPR003593">
    <property type="entry name" value="AAA+_ATPase"/>
</dbReference>
<dbReference type="NCBIfam" id="TIGR01727">
    <property type="entry name" value="oligo_HPY"/>
    <property type="match status" value="1"/>
</dbReference>
<evidence type="ECO:0000256" key="5">
    <source>
        <dbReference type="ARBA" id="ARBA00022519"/>
    </source>
</evidence>
<evidence type="ECO:0000256" key="4">
    <source>
        <dbReference type="ARBA" id="ARBA00022475"/>
    </source>
</evidence>
<dbReference type="InterPro" id="IPR003439">
    <property type="entry name" value="ABC_transporter-like_ATP-bd"/>
</dbReference>
<protein>
    <submittedName>
        <fullName evidence="11">ABC transporter ATP-binding protein</fullName>
    </submittedName>
</protein>
<evidence type="ECO:0000259" key="10">
    <source>
        <dbReference type="PROSITE" id="PS50893"/>
    </source>
</evidence>
<dbReference type="CDD" id="cd03257">
    <property type="entry name" value="ABC_NikE_OppD_transporters"/>
    <property type="match status" value="1"/>
</dbReference>
<evidence type="ECO:0000313" key="12">
    <source>
        <dbReference type="Proteomes" id="UP000664761"/>
    </source>
</evidence>
<evidence type="ECO:0000313" key="11">
    <source>
        <dbReference type="EMBL" id="MBO0334605.1"/>
    </source>
</evidence>
<proteinExistence type="inferred from homology"/>
<accession>A0ABS3F7W4</accession>
<evidence type="ECO:0000256" key="7">
    <source>
        <dbReference type="ARBA" id="ARBA00022840"/>
    </source>
</evidence>
<dbReference type="InterPro" id="IPR050388">
    <property type="entry name" value="ABC_Ni/Peptide_Import"/>
</dbReference>
<name>A0ABS3F7W4_9PROT</name>
<reference evidence="11 12" key="1">
    <citation type="submission" date="2021-03" db="EMBL/GenBank/DDBJ databases">
        <title>Sneathiella sp. CAU 1612 isolated from Kang Won-do.</title>
        <authorList>
            <person name="Kim W."/>
        </authorList>
    </citation>
    <scope>NUCLEOTIDE SEQUENCE [LARGE SCALE GENOMIC DNA]</scope>
    <source>
        <strain evidence="11 12">CAU 1612</strain>
    </source>
</reference>
<dbReference type="SUPFAM" id="SSF52540">
    <property type="entry name" value="P-loop containing nucleoside triphosphate hydrolases"/>
    <property type="match status" value="1"/>
</dbReference>
<dbReference type="PROSITE" id="PS00211">
    <property type="entry name" value="ABC_TRANSPORTER_1"/>
    <property type="match status" value="1"/>
</dbReference>
<evidence type="ECO:0000256" key="3">
    <source>
        <dbReference type="ARBA" id="ARBA00022448"/>
    </source>
</evidence>
<evidence type="ECO:0000256" key="6">
    <source>
        <dbReference type="ARBA" id="ARBA00022741"/>
    </source>
</evidence>
<evidence type="ECO:0000256" key="1">
    <source>
        <dbReference type="ARBA" id="ARBA00004417"/>
    </source>
</evidence>
<feature type="domain" description="ABC transporter" evidence="10">
    <location>
        <begin position="9"/>
        <end position="265"/>
    </location>
</feature>
<dbReference type="Gene3D" id="3.40.50.300">
    <property type="entry name" value="P-loop containing nucleotide triphosphate hydrolases"/>
    <property type="match status" value="1"/>
</dbReference>
<dbReference type="InterPro" id="IPR017871">
    <property type="entry name" value="ABC_transporter-like_CS"/>
</dbReference>
<dbReference type="PANTHER" id="PTHR43297:SF14">
    <property type="entry name" value="ATPASE AAA-TYPE CORE DOMAIN-CONTAINING PROTEIN"/>
    <property type="match status" value="1"/>
</dbReference>
<evidence type="ECO:0000256" key="8">
    <source>
        <dbReference type="ARBA" id="ARBA00022967"/>
    </source>
</evidence>
<dbReference type="InterPro" id="IPR027417">
    <property type="entry name" value="P-loop_NTPase"/>
</dbReference>
<dbReference type="PROSITE" id="PS50893">
    <property type="entry name" value="ABC_TRANSPORTER_2"/>
    <property type="match status" value="1"/>
</dbReference>
<evidence type="ECO:0000256" key="2">
    <source>
        <dbReference type="ARBA" id="ARBA00005417"/>
    </source>
</evidence>
<keyword evidence="7 11" id="KW-0067">ATP-binding</keyword>
<dbReference type="Pfam" id="PF00005">
    <property type="entry name" value="ABC_tran"/>
    <property type="match status" value="1"/>
</dbReference>
<dbReference type="PANTHER" id="PTHR43297">
    <property type="entry name" value="OLIGOPEPTIDE TRANSPORT ATP-BINDING PROTEIN APPD"/>
    <property type="match status" value="1"/>
</dbReference>
<dbReference type="SMART" id="SM00382">
    <property type="entry name" value="AAA"/>
    <property type="match status" value="1"/>
</dbReference>
<keyword evidence="6" id="KW-0547">Nucleotide-binding</keyword>
<comment type="caution">
    <text evidence="11">The sequence shown here is derived from an EMBL/GenBank/DDBJ whole genome shotgun (WGS) entry which is preliminary data.</text>
</comment>
<gene>
    <name evidence="11" type="ORF">J0X12_13340</name>
</gene>
<keyword evidence="3" id="KW-0813">Transport</keyword>
<keyword evidence="5" id="KW-0997">Cell inner membrane</keyword>
<dbReference type="GO" id="GO:0005524">
    <property type="term" value="F:ATP binding"/>
    <property type="evidence" value="ECO:0007669"/>
    <property type="project" value="UniProtKB-KW"/>
</dbReference>